<proteinExistence type="predicted"/>
<reference evidence="1 2" key="1">
    <citation type="journal article" date="2020" name="Int. J. Syst. Evol. Microbiol.">
        <title>Novel acetic acid bacteria from cider fermentations: Acetobacter conturbans sp. nov. and Acetobacter fallax sp. nov.</title>
        <authorList>
            <person name="Sombolestani A.S."/>
            <person name="Cleenwerck I."/>
            <person name="Cnockaert M."/>
            <person name="Borremans W."/>
            <person name="Wieme A.D."/>
            <person name="De Vuyst L."/>
            <person name="Vandamme P."/>
        </authorList>
    </citation>
    <scope>NUCLEOTIDE SEQUENCE [LARGE SCALE GENOMIC DNA]</scope>
    <source>
        <strain evidence="1 2">LMG 30640</strain>
    </source>
</reference>
<evidence type="ECO:0000313" key="2">
    <source>
        <dbReference type="Proteomes" id="UP000635278"/>
    </source>
</evidence>
<comment type="caution">
    <text evidence="1">The sequence shown here is derived from an EMBL/GenBank/DDBJ whole genome shotgun (WGS) entry which is preliminary data.</text>
</comment>
<evidence type="ECO:0008006" key="3">
    <source>
        <dbReference type="Google" id="ProtNLM"/>
    </source>
</evidence>
<accession>A0ABX0JTI9</accession>
<keyword evidence="2" id="KW-1185">Reference proteome</keyword>
<dbReference type="RefSeq" id="WP_173584685.1">
    <property type="nucleotide sequence ID" value="NZ_WOTB01000031.1"/>
</dbReference>
<sequence length="179" mass="19533">MTITERGTHVPDVPPCEIGPWFPPPAITPNIDGLIALCRDLVANDPETGQPDWWINNAEFHPRSPYVAIGRFGAGGSKTSPGVSMRCLIGLLLWSYTGGGDALTSVAIDLPELLTMRALKTAKTILSREDAVKEAEALCARYAQHFPPQPEPKPRPLPEECRNLPDLVIARMFAVGWLP</sequence>
<evidence type="ECO:0000313" key="1">
    <source>
        <dbReference type="EMBL" id="NHN86310.1"/>
    </source>
</evidence>
<protein>
    <recommendedName>
        <fullName evidence="3">Phage protein</fullName>
    </recommendedName>
</protein>
<name>A0ABX0JTI9_9PROT</name>
<gene>
    <name evidence="1" type="ORF">GOB93_16940</name>
</gene>
<dbReference type="Proteomes" id="UP000635278">
    <property type="component" value="Unassembled WGS sequence"/>
</dbReference>
<dbReference type="EMBL" id="WOTB01000031">
    <property type="protein sequence ID" value="NHN86310.1"/>
    <property type="molecule type" value="Genomic_DNA"/>
</dbReference>
<organism evidence="1 2">
    <name type="scientific">Acetobacter musti</name>
    <dbReference type="NCBI Taxonomy" id="864732"/>
    <lineage>
        <taxon>Bacteria</taxon>
        <taxon>Pseudomonadati</taxon>
        <taxon>Pseudomonadota</taxon>
        <taxon>Alphaproteobacteria</taxon>
        <taxon>Acetobacterales</taxon>
        <taxon>Acetobacteraceae</taxon>
        <taxon>Acetobacter</taxon>
    </lineage>
</organism>